<name>A0A7W3T7W1_9ACTN</name>
<comment type="caution">
    <text evidence="2">The sequence shown here is derived from an EMBL/GenBank/DDBJ whole genome shotgun (WGS) entry which is preliminary data.</text>
</comment>
<reference evidence="3" key="1">
    <citation type="submission" date="2019-10" db="EMBL/GenBank/DDBJ databases">
        <title>Streptomyces sp. nov., a novel actinobacterium isolated from alkaline environment.</title>
        <authorList>
            <person name="Golinska P."/>
        </authorList>
    </citation>
    <scope>NUCLEOTIDE SEQUENCE [LARGE SCALE GENOMIC DNA]</scope>
    <source>
        <strain evidence="3">DSM 42108</strain>
    </source>
</reference>
<dbReference type="AlphaFoldDB" id="A0A7W3T7W1"/>
<evidence type="ECO:0000313" key="2">
    <source>
        <dbReference type="EMBL" id="MBB0232519.1"/>
    </source>
</evidence>
<feature type="signal peptide" evidence="1">
    <location>
        <begin position="1"/>
        <end position="21"/>
    </location>
</feature>
<proteinExistence type="predicted"/>
<feature type="chain" id="PRO_5038969482" evidence="1">
    <location>
        <begin position="22"/>
        <end position="61"/>
    </location>
</feature>
<evidence type="ECO:0000256" key="1">
    <source>
        <dbReference type="SAM" id="SignalP"/>
    </source>
</evidence>
<dbReference type="EMBL" id="VKHS01000988">
    <property type="protein sequence ID" value="MBB0232519.1"/>
    <property type="molecule type" value="Genomic_DNA"/>
</dbReference>
<organism evidence="2 3">
    <name type="scientific">Streptomyces calidiresistens</name>
    <dbReference type="NCBI Taxonomy" id="1485586"/>
    <lineage>
        <taxon>Bacteria</taxon>
        <taxon>Bacillati</taxon>
        <taxon>Actinomycetota</taxon>
        <taxon>Actinomycetes</taxon>
        <taxon>Kitasatosporales</taxon>
        <taxon>Streptomycetaceae</taxon>
        <taxon>Streptomyces</taxon>
    </lineage>
</organism>
<keyword evidence="3" id="KW-1185">Reference proteome</keyword>
<protein>
    <submittedName>
        <fullName evidence="2">Uncharacterized protein</fullName>
    </submittedName>
</protein>
<gene>
    <name evidence="2" type="ORF">FOE67_24305</name>
</gene>
<dbReference type="RefSeq" id="WP_182667048.1">
    <property type="nucleotide sequence ID" value="NZ_VKHS01000988.1"/>
</dbReference>
<dbReference type="Proteomes" id="UP000530234">
    <property type="component" value="Unassembled WGS sequence"/>
</dbReference>
<accession>A0A7W3T7W1</accession>
<keyword evidence="1" id="KW-0732">Signal</keyword>
<evidence type="ECO:0000313" key="3">
    <source>
        <dbReference type="Proteomes" id="UP000530234"/>
    </source>
</evidence>
<sequence length="61" mass="6159">MTALSAALLVVGVLGSTSGVAPTRAHGTAETKLRLGDDQWDVADDQWDAVPTAPPAPAFAA</sequence>